<dbReference type="Gene3D" id="3.40.50.360">
    <property type="match status" value="1"/>
</dbReference>
<name>A0ABU7WIY7_9GAMM</name>
<evidence type="ECO:0000256" key="1">
    <source>
        <dbReference type="ARBA" id="ARBA00022630"/>
    </source>
</evidence>
<dbReference type="EMBL" id="JAZHBM010000003">
    <property type="protein sequence ID" value="MEF3083823.1"/>
    <property type="molecule type" value="Genomic_DNA"/>
</dbReference>
<dbReference type="InterPro" id="IPR008254">
    <property type="entry name" value="Flavodoxin/NO_synth"/>
</dbReference>
<gene>
    <name evidence="4" type="ORF">V3391_16525</name>
</gene>
<evidence type="ECO:0000256" key="2">
    <source>
        <dbReference type="ARBA" id="ARBA00022643"/>
    </source>
</evidence>
<dbReference type="InterPro" id="IPR029039">
    <property type="entry name" value="Flavoprotein-like_sf"/>
</dbReference>
<dbReference type="Proteomes" id="UP001358324">
    <property type="component" value="Unassembled WGS sequence"/>
</dbReference>
<evidence type="ECO:0000313" key="5">
    <source>
        <dbReference type="Proteomes" id="UP001358324"/>
    </source>
</evidence>
<comment type="caution">
    <text evidence="4">The sequence shown here is derived from an EMBL/GenBank/DDBJ whole genome shotgun (WGS) entry which is preliminary data.</text>
</comment>
<feature type="domain" description="Flavodoxin-like" evidence="3">
    <location>
        <begin position="1"/>
        <end position="137"/>
    </location>
</feature>
<keyword evidence="5" id="KW-1185">Reference proteome</keyword>
<evidence type="ECO:0000313" key="4">
    <source>
        <dbReference type="EMBL" id="MEF3083823.1"/>
    </source>
</evidence>
<protein>
    <submittedName>
        <fullName evidence="4">Flavodoxin domain-containing protein</fullName>
    </submittedName>
</protein>
<keyword evidence="2" id="KW-0288">FMN</keyword>
<keyword evidence="1" id="KW-0285">Flavoprotein</keyword>
<organism evidence="4 5">
    <name type="scientific">Luteimonas flava</name>
    <dbReference type="NCBI Taxonomy" id="3115822"/>
    <lineage>
        <taxon>Bacteria</taxon>
        <taxon>Pseudomonadati</taxon>
        <taxon>Pseudomonadota</taxon>
        <taxon>Gammaproteobacteria</taxon>
        <taxon>Lysobacterales</taxon>
        <taxon>Lysobacteraceae</taxon>
        <taxon>Luteimonas</taxon>
    </lineage>
</organism>
<dbReference type="RefSeq" id="WP_332079520.1">
    <property type="nucleotide sequence ID" value="NZ_JAZHBM010000003.1"/>
</dbReference>
<dbReference type="SUPFAM" id="SSF52218">
    <property type="entry name" value="Flavoproteins"/>
    <property type="match status" value="1"/>
</dbReference>
<evidence type="ECO:0000259" key="3">
    <source>
        <dbReference type="PROSITE" id="PS50902"/>
    </source>
</evidence>
<accession>A0ABU7WIY7</accession>
<proteinExistence type="predicted"/>
<reference evidence="4 5" key="1">
    <citation type="submission" date="2024-01" db="EMBL/GenBank/DDBJ databases">
        <title>Novel species of the genus Luteimonas isolated from rivers.</title>
        <authorList>
            <person name="Lu H."/>
        </authorList>
    </citation>
    <scope>NUCLEOTIDE SEQUENCE [LARGE SCALE GENOMIC DNA]</scope>
    <source>
        <strain evidence="4 5">SMYT11W</strain>
    </source>
</reference>
<dbReference type="Pfam" id="PF00258">
    <property type="entry name" value="Flavodoxin_1"/>
    <property type="match status" value="1"/>
</dbReference>
<sequence>MIIFSTVGGTTRKVAKRIAARIGDTVCVDAQTARATPPVSDDRCVVLLCPAYGDEELEDHFESLLLEWNWSALSGNSFAFCEIGIYTGYEDFGHGLARMVRQKLHAHGLRELVPPLSVDAVPISDWAMIDAWADLLVRPSGVIDE</sequence>
<dbReference type="PROSITE" id="PS50902">
    <property type="entry name" value="FLAVODOXIN_LIKE"/>
    <property type="match status" value="1"/>
</dbReference>